<evidence type="ECO:0000313" key="1">
    <source>
        <dbReference type="EMBL" id="CCD28974.1"/>
    </source>
</evidence>
<evidence type="ECO:0000313" key="2">
    <source>
        <dbReference type="Proteomes" id="UP000054051"/>
    </source>
</evidence>
<dbReference type="RefSeq" id="WP_006682224.1">
    <property type="nucleotide sequence ID" value="NZ_CAFB01000035.1"/>
</dbReference>
<name>G2J877_9BURK</name>
<sequence length="77" mass="8451">MEDEVNKCAASAFQAAAMIYGLRLLRAAYCDEQMGAAHKAVVTADLNQAINSVLHANAEFCQGVQEEAQQHTRRNEQ</sequence>
<protein>
    <submittedName>
        <fullName evidence="1">Uncharacterized protein</fullName>
    </submittedName>
</protein>
<dbReference type="AlphaFoldDB" id="G2J877"/>
<dbReference type="Proteomes" id="UP000054051">
    <property type="component" value="Unassembled WGS sequence"/>
</dbReference>
<keyword evidence="2" id="KW-1185">Reference proteome</keyword>
<organism evidence="1 2">
    <name type="scientific">Candidatus Glomeribacter gigasporarum BEG34</name>
    <dbReference type="NCBI Taxonomy" id="1070319"/>
    <lineage>
        <taxon>Bacteria</taxon>
        <taxon>Pseudomonadati</taxon>
        <taxon>Pseudomonadota</taxon>
        <taxon>Betaproteobacteria</taxon>
        <taxon>Burkholderiales</taxon>
        <taxon>Burkholderiaceae</taxon>
        <taxon>Candidatus Glomeribacter</taxon>
    </lineage>
</organism>
<proteinExistence type="predicted"/>
<gene>
    <name evidence="1" type="ORF">CAGGBEG34_190149</name>
</gene>
<dbReference type="EMBL" id="CAFB01000035">
    <property type="protein sequence ID" value="CCD28974.1"/>
    <property type="molecule type" value="Genomic_DNA"/>
</dbReference>
<reference evidence="1 2" key="1">
    <citation type="submission" date="2011-08" db="EMBL/GenBank/DDBJ databases">
        <title>The genome of the obligate endobacterium of an arbuscular mycorrhizal fungus reveals an interphylum network of nutritional interactions.</title>
        <authorList>
            <person name="Ghignone S."/>
            <person name="Salvioli A."/>
            <person name="Anca I."/>
            <person name="Lumini E."/>
            <person name="Ortu G."/>
            <person name="Petiti L."/>
            <person name="Cruveiller S."/>
            <person name="Bianciotto V."/>
            <person name="Piffanelli P."/>
            <person name="Lanfranco L."/>
            <person name="Bonfante P."/>
        </authorList>
    </citation>
    <scope>NUCLEOTIDE SEQUENCE [LARGE SCALE GENOMIC DNA]</scope>
    <source>
        <strain evidence="1 2">BEG34</strain>
    </source>
</reference>
<comment type="caution">
    <text evidence="1">The sequence shown here is derived from an EMBL/GenBank/DDBJ whole genome shotgun (WGS) entry which is preliminary data.</text>
</comment>
<accession>G2J877</accession>
<dbReference type="STRING" id="1070319.CAGGBEG34_190149"/>